<evidence type="ECO:0000259" key="1">
    <source>
        <dbReference type="PROSITE" id="PS51194"/>
    </source>
</evidence>
<protein>
    <submittedName>
        <fullName evidence="2">Helicase-related protein</fullName>
    </submittedName>
</protein>
<keyword evidence="2" id="KW-0378">Hydrolase</keyword>
<gene>
    <name evidence="2" type="ORF">ACFQ4O_01780</name>
</gene>
<proteinExistence type="predicted"/>
<dbReference type="SUPFAM" id="SSF52540">
    <property type="entry name" value="P-loop containing nucleoside triphosphate hydrolases"/>
    <property type="match status" value="1"/>
</dbReference>
<reference evidence="3" key="1">
    <citation type="journal article" date="2019" name="Int. J. Syst. Evol. Microbiol.">
        <title>The Global Catalogue of Microorganisms (GCM) 10K type strain sequencing project: providing services to taxonomists for standard genome sequencing and annotation.</title>
        <authorList>
            <consortium name="The Broad Institute Genomics Platform"/>
            <consortium name="The Broad Institute Genome Sequencing Center for Infectious Disease"/>
            <person name="Wu L."/>
            <person name="Ma J."/>
        </authorList>
    </citation>
    <scope>NUCLEOTIDE SEQUENCE [LARGE SCALE GENOMIC DNA]</scope>
    <source>
        <strain evidence="3">CCUG 61696</strain>
    </source>
</reference>
<dbReference type="Proteomes" id="UP001597171">
    <property type="component" value="Unassembled WGS sequence"/>
</dbReference>
<evidence type="ECO:0000313" key="2">
    <source>
        <dbReference type="EMBL" id="MFD1330723.1"/>
    </source>
</evidence>
<dbReference type="RefSeq" id="WP_378773912.1">
    <property type="nucleotide sequence ID" value="NZ_JBHTMX010000005.1"/>
</dbReference>
<keyword evidence="3" id="KW-1185">Reference proteome</keyword>
<dbReference type="Gene3D" id="3.40.50.300">
    <property type="entry name" value="P-loop containing nucleotide triphosphate hydrolases"/>
    <property type="match status" value="2"/>
</dbReference>
<accession>A0ABW3Z463</accession>
<evidence type="ECO:0000313" key="3">
    <source>
        <dbReference type="Proteomes" id="UP001597171"/>
    </source>
</evidence>
<feature type="domain" description="Helicase C-terminal" evidence="1">
    <location>
        <begin position="214"/>
        <end position="357"/>
    </location>
</feature>
<keyword evidence="2" id="KW-0067">ATP-binding</keyword>
<dbReference type="InterPro" id="IPR001650">
    <property type="entry name" value="Helicase_C-like"/>
</dbReference>
<keyword evidence="2" id="KW-0347">Helicase</keyword>
<keyword evidence="2" id="KW-0547">Nucleotide-binding</keyword>
<dbReference type="InterPro" id="IPR027417">
    <property type="entry name" value="P-loop_NTPase"/>
</dbReference>
<name>A0ABW3Z463_9HYPH</name>
<dbReference type="EMBL" id="JBHTMX010000005">
    <property type="protein sequence ID" value="MFD1330723.1"/>
    <property type="molecule type" value="Genomic_DNA"/>
</dbReference>
<organism evidence="2 3">
    <name type="scientific">Methylopila musalis</name>
    <dbReference type="NCBI Taxonomy" id="1134781"/>
    <lineage>
        <taxon>Bacteria</taxon>
        <taxon>Pseudomonadati</taxon>
        <taxon>Pseudomonadota</taxon>
        <taxon>Alphaproteobacteria</taxon>
        <taxon>Hyphomicrobiales</taxon>
        <taxon>Methylopilaceae</taxon>
        <taxon>Methylopila</taxon>
    </lineage>
</organism>
<dbReference type="GO" id="GO:0004386">
    <property type="term" value="F:helicase activity"/>
    <property type="evidence" value="ECO:0007669"/>
    <property type="project" value="UniProtKB-KW"/>
</dbReference>
<comment type="caution">
    <text evidence="2">The sequence shown here is derived from an EMBL/GenBank/DDBJ whole genome shotgun (WGS) entry which is preliminary data.</text>
</comment>
<sequence length="386" mass="42388">MSDIAAYHALIARKAPRSPMRGLVGDLDLNPRLRPLQADVTAFALRQGQSAAFLDTGLGKTLVQLEFGRQVVEATNRPFLLLAPLAVGAQHAREAAAFGIDARVVREPGEIGTRVFIADQTEMGRYRLKRAAVRPFWSWVASWARCASRPSDLGHSDAGYELPPLSIPRHDIAVDRGAGAGPGRDGQHALFRMPETSATARHGEKRLTLDARVGFVADLVAAEPDEPWIVWCETNYEADALCASIPDALDVRGAMSPEEKEDKLTAFSLGHAKRIVTKTSIAGFGLNWQHCARQAFADPGYSYESFYQGVRRSWRFGQTREVRAHVAVAETQIGEWRAIQRKAREHDEMKAGMAEAMRRAGVENPIFQAYAPGSPATLPAWLASRP</sequence>
<dbReference type="Pfam" id="PF00271">
    <property type="entry name" value="Helicase_C"/>
    <property type="match status" value="1"/>
</dbReference>
<dbReference type="PROSITE" id="PS51194">
    <property type="entry name" value="HELICASE_CTER"/>
    <property type="match status" value="1"/>
</dbReference>